<evidence type="ECO:0000313" key="1">
    <source>
        <dbReference type="EMBL" id="EMA27648.1"/>
    </source>
</evidence>
<name>M0L3H6_HALJT</name>
<gene>
    <name evidence="1" type="ORF">C444_19227</name>
</gene>
<protein>
    <submittedName>
        <fullName evidence="1">Uncharacterized protein</fullName>
    </submittedName>
</protein>
<keyword evidence="2" id="KW-1185">Reference proteome</keyword>
<dbReference type="eggNOG" id="arCOG10932">
    <property type="taxonomic scope" value="Archaea"/>
</dbReference>
<comment type="caution">
    <text evidence="1">The sequence shown here is derived from an EMBL/GenBank/DDBJ whole genome shotgun (WGS) entry which is preliminary data.</text>
</comment>
<evidence type="ECO:0000313" key="2">
    <source>
        <dbReference type="Proteomes" id="UP000011524"/>
    </source>
</evidence>
<sequence length="85" mass="9749">MLVALGLYRFGVIDEKYGIVNVVFLVKFGEKRVSKNCRYGRSKLCMKPFVRLSIDDSVQPVLFIIELDHGLSNRNMIRLPTIFGL</sequence>
<accession>M0L3H6</accession>
<dbReference type="PATRIC" id="fig|1227453.3.peg.3775"/>
<dbReference type="AlphaFoldDB" id="M0L3H6"/>
<dbReference type="EMBL" id="AOLY01000042">
    <property type="protein sequence ID" value="EMA27648.1"/>
    <property type="molecule type" value="Genomic_DNA"/>
</dbReference>
<organism evidence="1 2">
    <name type="scientific">Haloarcula japonica (strain ATCC 49778 / DSM 6131 / JCM 7785 / NBRC 101032 / NCIMB 13157 / TR-1)</name>
    <dbReference type="NCBI Taxonomy" id="1227453"/>
    <lineage>
        <taxon>Archaea</taxon>
        <taxon>Methanobacteriati</taxon>
        <taxon>Methanobacteriota</taxon>
        <taxon>Stenosarchaea group</taxon>
        <taxon>Halobacteria</taxon>
        <taxon>Halobacteriales</taxon>
        <taxon>Haloarculaceae</taxon>
        <taxon>Haloarcula</taxon>
    </lineage>
</organism>
<proteinExistence type="predicted"/>
<dbReference type="Proteomes" id="UP000011524">
    <property type="component" value="Unassembled WGS sequence"/>
</dbReference>
<reference evidence="1 2" key="1">
    <citation type="journal article" date="2014" name="PLoS Genet.">
        <title>Phylogenetically driven sequencing of extremely halophilic archaea reveals strategies for static and dynamic osmo-response.</title>
        <authorList>
            <person name="Becker E.A."/>
            <person name="Seitzer P.M."/>
            <person name="Tritt A."/>
            <person name="Larsen D."/>
            <person name="Krusor M."/>
            <person name="Yao A.I."/>
            <person name="Wu D."/>
            <person name="Madern D."/>
            <person name="Eisen J.A."/>
            <person name="Darling A.E."/>
            <person name="Facciotti M.T."/>
        </authorList>
    </citation>
    <scope>NUCLEOTIDE SEQUENCE [LARGE SCALE GENOMIC DNA]</scope>
    <source>
        <strain evidence="2">ATCC 49778 / DSM 6131 / JCM 7785 / NBRC 101032 / NCIMB 13157 / TR-1</strain>
    </source>
</reference>